<organism evidence="2 3">
    <name type="scientific">Rhizobium terricola</name>
    <dbReference type="NCBI Taxonomy" id="2728849"/>
    <lineage>
        <taxon>Bacteria</taxon>
        <taxon>Pseudomonadati</taxon>
        <taxon>Pseudomonadota</taxon>
        <taxon>Alphaproteobacteria</taxon>
        <taxon>Hyphomicrobiales</taxon>
        <taxon>Rhizobiaceae</taxon>
        <taxon>Rhizobium/Agrobacterium group</taxon>
        <taxon>Rhizobium</taxon>
    </lineage>
</organism>
<name>A0A7Y0FX25_9HYPH</name>
<comment type="caution">
    <text evidence="2">The sequence shown here is derived from an EMBL/GenBank/DDBJ whole genome shotgun (WGS) entry which is preliminary data.</text>
</comment>
<dbReference type="AlphaFoldDB" id="A0A7Y0FX25"/>
<dbReference type="Gene3D" id="3.40.50.300">
    <property type="entry name" value="P-loop containing nucleotide triphosphate hydrolases"/>
    <property type="match status" value="1"/>
</dbReference>
<dbReference type="RefSeq" id="WP_169593061.1">
    <property type="nucleotide sequence ID" value="NZ_JABBGK010000003.1"/>
</dbReference>
<reference evidence="2 3" key="1">
    <citation type="submission" date="2020-04" db="EMBL/GenBank/DDBJ databases">
        <title>Rhizobium sp. S-51 isolated from soil.</title>
        <authorList>
            <person name="Dahal R.H."/>
        </authorList>
    </citation>
    <scope>NUCLEOTIDE SEQUENCE [LARGE SCALE GENOMIC DNA]</scope>
    <source>
        <strain evidence="2 3">S-51</strain>
    </source>
</reference>
<evidence type="ECO:0000313" key="3">
    <source>
        <dbReference type="Proteomes" id="UP000541470"/>
    </source>
</evidence>
<evidence type="ECO:0000259" key="1">
    <source>
        <dbReference type="Pfam" id="PF07475"/>
    </source>
</evidence>
<proteinExistence type="predicted"/>
<keyword evidence="3" id="KW-1185">Reference proteome</keyword>
<dbReference type="GO" id="GO:0000155">
    <property type="term" value="F:phosphorelay sensor kinase activity"/>
    <property type="evidence" value="ECO:0007669"/>
    <property type="project" value="InterPro"/>
</dbReference>
<dbReference type="SUPFAM" id="SSF53795">
    <property type="entry name" value="PEP carboxykinase-like"/>
    <property type="match status" value="1"/>
</dbReference>
<accession>A0A7Y0FX25</accession>
<gene>
    <name evidence="2" type="ORF">HHL25_15220</name>
</gene>
<dbReference type="InterPro" id="IPR027417">
    <property type="entry name" value="P-loop_NTPase"/>
</dbReference>
<dbReference type="EMBL" id="JABBGK010000003">
    <property type="protein sequence ID" value="NML75481.1"/>
    <property type="molecule type" value="Genomic_DNA"/>
</dbReference>
<dbReference type="Proteomes" id="UP000541470">
    <property type="component" value="Unassembled WGS sequence"/>
</dbReference>
<feature type="domain" description="HPr kinase/phosphorylase C-terminal" evidence="1">
    <location>
        <begin position="7"/>
        <end position="84"/>
    </location>
</feature>
<sequence length="152" mass="16173">MSGAPANVHGTAIVVGTTGLIFLGPSGSGKSILAFDCLCEARSAGQFAALVSDDRVLISRYGDCVVATRPNQIKDLIELRHAGIGRFRSIPRTVLSYAVLPINRETADRLPPENARVALCRDTTLPAIHLPTDVRLPFAFINALIGAEVPLI</sequence>
<dbReference type="InterPro" id="IPR011104">
    <property type="entry name" value="Hpr_kin/Pase_C"/>
</dbReference>
<protein>
    <recommendedName>
        <fullName evidence="1">HPr kinase/phosphorylase C-terminal domain-containing protein</fullName>
    </recommendedName>
</protein>
<dbReference type="GO" id="GO:0005524">
    <property type="term" value="F:ATP binding"/>
    <property type="evidence" value="ECO:0007669"/>
    <property type="project" value="InterPro"/>
</dbReference>
<evidence type="ECO:0000313" key="2">
    <source>
        <dbReference type="EMBL" id="NML75481.1"/>
    </source>
</evidence>
<dbReference type="GO" id="GO:0006109">
    <property type="term" value="P:regulation of carbohydrate metabolic process"/>
    <property type="evidence" value="ECO:0007669"/>
    <property type="project" value="InterPro"/>
</dbReference>
<dbReference type="Pfam" id="PF07475">
    <property type="entry name" value="Hpr_kinase_C"/>
    <property type="match status" value="1"/>
</dbReference>